<proteinExistence type="predicted"/>
<organism evidence="2 4">
    <name type="scientific">Staphylococcus nepalensis</name>
    <dbReference type="NCBI Taxonomy" id="214473"/>
    <lineage>
        <taxon>Bacteria</taxon>
        <taxon>Bacillati</taxon>
        <taxon>Bacillota</taxon>
        <taxon>Bacilli</taxon>
        <taxon>Bacillales</taxon>
        <taxon>Staphylococcaceae</taxon>
        <taxon>Staphylococcus</taxon>
    </lineage>
</organism>
<name>A0A291JNG7_9STAP</name>
<gene>
    <name evidence="2" type="ORF">BUZ61_04925</name>
    <name evidence="1" type="ORF">J3T88_05035</name>
    <name evidence="3" type="ORF">NCTC13834_02380</name>
</gene>
<evidence type="ECO:0000313" key="6">
    <source>
        <dbReference type="Proteomes" id="UP000664081"/>
    </source>
</evidence>
<evidence type="ECO:0000313" key="2">
    <source>
        <dbReference type="EMBL" id="PTK59688.1"/>
    </source>
</evidence>
<dbReference type="KEGG" id="snl:BJD96_12010"/>
<dbReference type="OrthoDB" id="2399280at2"/>
<dbReference type="EMBL" id="PZHR01000017">
    <property type="protein sequence ID" value="PTK59688.1"/>
    <property type="molecule type" value="Genomic_DNA"/>
</dbReference>
<protein>
    <submittedName>
        <fullName evidence="2">Uncharacterized protein</fullName>
    </submittedName>
</protein>
<evidence type="ECO:0000313" key="5">
    <source>
        <dbReference type="Proteomes" id="UP000254412"/>
    </source>
</evidence>
<keyword evidence="6" id="KW-1185">Reference proteome</keyword>
<evidence type="ECO:0000313" key="1">
    <source>
        <dbReference type="EMBL" id="MBO1226691.1"/>
    </source>
</evidence>
<reference evidence="3 5" key="3">
    <citation type="submission" date="2018-06" db="EMBL/GenBank/DDBJ databases">
        <authorList>
            <consortium name="Pathogen Informatics"/>
            <person name="Doyle S."/>
        </authorList>
    </citation>
    <scope>NUCLEOTIDE SEQUENCE [LARGE SCALE GENOMIC DNA]</scope>
    <source>
        <strain evidence="3 5">NCTC13834</strain>
    </source>
</reference>
<sequence length="93" mass="10878">MIEILPKQIETYLSLVNDVNPIHQYIAPGQMIVQIALVHNKLNWASYKVNYVEVVEVYEFIKFDFENKNKLVIKNQNDKVKIIVLKNELGAVY</sequence>
<dbReference type="EMBL" id="UHDS01000001">
    <property type="protein sequence ID" value="SUM56003.1"/>
    <property type="molecule type" value="Genomic_DNA"/>
</dbReference>
<reference evidence="2" key="2">
    <citation type="submission" date="2018-03" db="EMBL/GenBank/DDBJ databases">
        <authorList>
            <person name="Keele B.F."/>
        </authorList>
    </citation>
    <scope>NUCLEOTIDE SEQUENCE</scope>
    <source>
        <strain evidence="2">SNUC 4337</strain>
    </source>
</reference>
<reference evidence="2 4" key="1">
    <citation type="journal article" date="2016" name="Front. Microbiol.">
        <title>Comprehensive Phylogenetic Analysis of Bovine Non-aureus Staphylococci Species Based on Whole-Genome Sequencing.</title>
        <authorList>
            <person name="Naushad S."/>
            <person name="Barkema H.W."/>
            <person name="Luby C."/>
            <person name="Condas L.A."/>
            <person name="Nobrega D.B."/>
            <person name="Carson D.A."/>
            <person name="De Buck J."/>
        </authorList>
    </citation>
    <scope>NUCLEOTIDE SEQUENCE [LARGE SCALE GENOMIC DNA]</scope>
    <source>
        <strain evidence="2 4">SNUC 4337</strain>
    </source>
</reference>
<accession>A0A291JNG7</accession>
<evidence type="ECO:0000313" key="3">
    <source>
        <dbReference type="EMBL" id="SUM56003.1"/>
    </source>
</evidence>
<reference evidence="1 6" key="4">
    <citation type="submission" date="2021-03" db="EMBL/GenBank/DDBJ databases">
        <title>Staphylococci and Mammaliicocci in bats.</title>
        <authorList>
            <person name="Fountain K."/>
        </authorList>
    </citation>
    <scope>NUCLEOTIDE SEQUENCE [LARGE SCALE GENOMIC DNA]</scope>
    <source>
        <strain evidence="1 6">18_1_E_SW</strain>
    </source>
</reference>
<dbReference type="Proteomes" id="UP000664081">
    <property type="component" value="Unassembled WGS sequence"/>
</dbReference>
<evidence type="ECO:0000313" key="4">
    <source>
        <dbReference type="Proteomes" id="UP000240400"/>
    </source>
</evidence>
<dbReference type="Proteomes" id="UP000240400">
    <property type="component" value="Unassembled WGS sequence"/>
</dbReference>
<dbReference type="Proteomes" id="UP000254412">
    <property type="component" value="Unassembled WGS sequence"/>
</dbReference>
<dbReference type="AlphaFoldDB" id="A0A291JNG7"/>
<dbReference type="RefSeq" id="WP_096810859.1">
    <property type="nucleotide sequence ID" value="NZ_BMCF01000005.1"/>
</dbReference>
<dbReference type="EMBL" id="JAFNLT010000003">
    <property type="protein sequence ID" value="MBO1226691.1"/>
    <property type="molecule type" value="Genomic_DNA"/>
</dbReference>
<dbReference type="GeneID" id="66777779"/>